<comment type="caution">
    <text evidence="1">The sequence shown here is derived from an EMBL/GenBank/DDBJ whole genome shotgun (WGS) entry which is preliminary data.</text>
</comment>
<organism evidence="1 2">
    <name type="scientific">Trinickia dabaoshanensis</name>
    <dbReference type="NCBI Taxonomy" id="564714"/>
    <lineage>
        <taxon>Bacteria</taxon>
        <taxon>Pseudomonadati</taxon>
        <taxon>Pseudomonadota</taxon>
        <taxon>Betaproteobacteria</taxon>
        <taxon>Burkholderiales</taxon>
        <taxon>Burkholderiaceae</taxon>
        <taxon>Trinickia</taxon>
    </lineage>
</organism>
<keyword evidence="2" id="KW-1185">Reference proteome</keyword>
<reference evidence="1 2" key="1">
    <citation type="submission" date="2018-01" db="EMBL/GenBank/DDBJ databases">
        <title>Whole genome analyses suggest that Burkholderia sensu lato contains two further novel genera in the rhizoxinica-symbiotica group Mycetohabitans gen. nov., and Trinickia gen. nov.: implications for the evolution of diazotrophy and nodulation in the Burkholderiaceae.</title>
        <authorList>
            <person name="Estrada-de los Santos P."/>
            <person name="Palmer M."/>
            <person name="Chavez-Ramirez B."/>
            <person name="Beukes C."/>
            <person name="Steenkamp E.T."/>
            <person name="Hirsch A.M."/>
            <person name="Manyaka P."/>
            <person name="Maluk M."/>
            <person name="Lafos M."/>
            <person name="Crook M."/>
            <person name="Gross E."/>
            <person name="Simon M.F."/>
            <person name="Bueno dos Reis Junior F."/>
            <person name="Poole P.S."/>
            <person name="Venter S.N."/>
            <person name="James E.K."/>
        </authorList>
    </citation>
    <scope>NUCLEOTIDE SEQUENCE [LARGE SCALE GENOMIC DNA]</scope>
    <source>
        <strain evidence="1 2">GIMN1.004</strain>
    </source>
</reference>
<dbReference type="AlphaFoldDB" id="A0A2N7VN76"/>
<dbReference type="OrthoDB" id="8588447at2"/>
<proteinExistence type="predicted"/>
<accession>A0A2N7VN76</accession>
<evidence type="ECO:0000313" key="1">
    <source>
        <dbReference type="EMBL" id="PMS18623.1"/>
    </source>
</evidence>
<protein>
    <recommendedName>
        <fullName evidence="3">Type VI secretion protein</fullName>
    </recommendedName>
</protein>
<sequence>MLFPSGDKVKWDELTLAASDDANNDSPVAVDVVFVTDKALLERIAELPASKWFSVRGDLTGTFPNALRYQSWELVPGQRLVVQKDKLRGPRVAGVFVFADYPGPGAHRVRVERFDGRLVVQLGENAFTVSSVK</sequence>
<evidence type="ECO:0000313" key="2">
    <source>
        <dbReference type="Proteomes" id="UP000235616"/>
    </source>
</evidence>
<dbReference type="Proteomes" id="UP000235616">
    <property type="component" value="Unassembled WGS sequence"/>
</dbReference>
<gene>
    <name evidence="1" type="ORF">C0Z18_16735</name>
</gene>
<evidence type="ECO:0008006" key="3">
    <source>
        <dbReference type="Google" id="ProtNLM"/>
    </source>
</evidence>
<name>A0A2N7VN76_9BURK</name>
<dbReference type="EMBL" id="PNYA01000014">
    <property type="protein sequence ID" value="PMS18623.1"/>
    <property type="molecule type" value="Genomic_DNA"/>
</dbReference>